<dbReference type="PANTHER" id="PTHR20426:SF0">
    <property type="entry name" value="18S RRNA AMINOCARBOXYPROPYLTRANSFERASE"/>
    <property type="match status" value="1"/>
</dbReference>
<dbReference type="Pfam" id="PF04034">
    <property type="entry name" value="Ribo_biogen_C"/>
    <property type="match status" value="1"/>
</dbReference>
<dbReference type="GO" id="GO:0106388">
    <property type="term" value="F:rRNA small subunit aminocarboxypropyltransferase activity"/>
    <property type="evidence" value="ECO:0007669"/>
    <property type="project" value="InterPro"/>
</dbReference>
<keyword evidence="2" id="KW-0963">Cytoplasm</keyword>
<name>A0A1N5RYL3_9ARCH</name>
<dbReference type="NCBIfam" id="NF002621">
    <property type="entry name" value="PRK02287.1"/>
    <property type="match status" value="1"/>
</dbReference>
<keyword evidence="6" id="KW-0949">S-adenosyl-L-methionine</keyword>
<evidence type="ECO:0000256" key="6">
    <source>
        <dbReference type="ARBA" id="ARBA00022691"/>
    </source>
</evidence>
<organism evidence="8 9">
    <name type="scientific">Cuniculiplasma divulgatum</name>
    <dbReference type="NCBI Taxonomy" id="1673428"/>
    <lineage>
        <taxon>Archaea</taxon>
        <taxon>Methanobacteriati</taxon>
        <taxon>Thermoplasmatota</taxon>
        <taxon>Thermoplasmata</taxon>
        <taxon>Thermoplasmatales</taxon>
        <taxon>Cuniculiplasmataceae</taxon>
        <taxon>Cuniculiplasma</taxon>
    </lineage>
</organism>
<keyword evidence="5" id="KW-0808">Transferase</keyword>
<reference evidence="8 9" key="1">
    <citation type="submission" date="2016-04" db="EMBL/GenBank/DDBJ databases">
        <authorList>
            <person name="Evans L.H."/>
            <person name="Alamgir A."/>
            <person name="Owens N."/>
            <person name="Weber N.D."/>
            <person name="Virtaneva K."/>
            <person name="Barbian K."/>
            <person name="Babar A."/>
            <person name="Rosenke K."/>
        </authorList>
    </citation>
    <scope>NUCLEOTIDE SEQUENCE [LARGE SCALE GENOMIC DNA]</scope>
    <source>
        <strain evidence="9">S5(T) (JCM 30642 \VKM B-2941)</strain>
    </source>
</reference>
<keyword evidence="4" id="KW-0698">rRNA processing</keyword>
<evidence type="ECO:0000256" key="3">
    <source>
        <dbReference type="ARBA" id="ARBA00022517"/>
    </source>
</evidence>
<dbReference type="PANTHER" id="PTHR20426">
    <property type="entry name" value="RIBOSOME BIOGENESIS PROTEIN TSR3 HOMOLOG"/>
    <property type="match status" value="1"/>
</dbReference>
<dbReference type="AlphaFoldDB" id="A0A1N5RYL3"/>
<proteinExistence type="predicted"/>
<dbReference type="InterPro" id="IPR022968">
    <property type="entry name" value="Tsr3-like"/>
</dbReference>
<accession>A0A1N5RYL3</accession>
<sequence>MRIGYVYLHQDDPAKSTMKKLQKFKMAEQINRDRMGGYVVLRYDADRTLLPDDRSAVERKGICIIEGSWNLGDLLGSYRKGIERKLPVLMAGNPVNFGKFNKLSSVEAVVGALFITGHIDQAKVMIGKFTWGHTFIELNMELFKSYSACQTMEDLENVYLEFDIDPNI</sequence>
<evidence type="ECO:0000256" key="1">
    <source>
        <dbReference type="ARBA" id="ARBA00014114"/>
    </source>
</evidence>
<evidence type="ECO:0000256" key="5">
    <source>
        <dbReference type="ARBA" id="ARBA00022679"/>
    </source>
</evidence>
<keyword evidence="3" id="KW-0690">Ribosome biogenesis</keyword>
<gene>
    <name evidence="8" type="ORF">CSP5_0009</name>
</gene>
<evidence type="ECO:0000259" key="7">
    <source>
        <dbReference type="Pfam" id="PF04034"/>
    </source>
</evidence>
<evidence type="ECO:0000256" key="4">
    <source>
        <dbReference type="ARBA" id="ARBA00022552"/>
    </source>
</evidence>
<dbReference type="InterPro" id="IPR007177">
    <property type="entry name" value="Tsr3_C"/>
</dbReference>
<dbReference type="Proteomes" id="UP000195607">
    <property type="component" value="Chromosome I"/>
</dbReference>
<evidence type="ECO:0000313" key="8">
    <source>
        <dbReference type="EMBL" id="SIM28941.1"/>
    </source>
</evidence>
<protein>
    <recommendedName>
        <fullName evidence="1">16S rRNA aminocarboxypropyltransferase</fullName>
    </recommendedName>
</protein>
<dbReference type="GO" id="GO:0006364">
    <property type="term" value="P:rRNA processing"/>
    <property type="evidence" value="ECO:0007669"/>
    <property type="project" value="UniProtKB-KW"/>
</dbReference>
<feature type="domain" description="16S/18S rRNA aminocarboxypropyltransferase Tsr3 C-terminal" evidence="7">
    <location>
        <begin position="39"/>
        <end position="158"/>
    </location>
</feature>
<evidence type="ECO:0000313" key="9">
    <source>
        <dbReference type="Proteomes" id="UP000195607"/>
    </source>
</evidence>
<dbReference type="EMBL" id="LT671858">
    <property type="protein sequence ID" value="SIM28941.1"/>
    <property type="molecule type" value="Genomic_DNA"/>
</dbReference>
<evidence type="ECO:0000256" key="2">
    <source>
        <dbReference type="ARBA" id="ARBA00022490"/>
    </source>
</evidence>